<dbReference type="EC" id="5.6.2.1" evidence="10"/>
<dbReference type="InterPro" id="IPR013824">
    <property type="entry name" value="Topo_IA_cen_sub1"/>
</dbReference>
<dbReference type="InterPro" id="IPR006171">
    <property type="entry name" value="TOPRIM_dom"/>
</dbReference>
<dbReference type="InterPro" id="IPR005733">
    <property type="entry name" value="TopoI_bac-type"/>
</dbReference>
<evidence type="ECO:0000256" key="11">
    <source>
        <dbReference type="SAM" id="MobiDB-lite"/>
    </source>
</evidence>
<feature type="site" description="Interaction with DNA" evidence="10">
    <location>
        <position position="139"/>
    </location>
</feature>
<keyword evidence="9 10" id="KW-0413">Isomerase</keyword>
<accession>A0A4Y7RD17</accession>
<keyword evidence="7 10" id="KW-0799">Topoisomerase</keyword>
<dbReference type="EMBL" id="QFGA01000001">
    <property type="protein sequence ID" value="TEB06722.1"/>
    <property type="molecule type" value="Genomic_DNA"/>
</dbReference>
<evidence type="ECO:0000256" key="9">
    <source>
        <dbReference type="ARBA" id="ARBA00023235"/>
    </source>
</evidence>
<dbReference type="InterPro" id="IPR003601">
    <property type="entry name" value="Topo_IA_2"/>
</dbReference>
<keyword evidence="6" id="KW-0460">Magnesium</keyword>
<feature type="site" description="Interaction with DNA" evidence="10">
    <location>
        <position position="491"/>
    </location>
</feature>
<organism evidence="14 15">
    <name type="scientific">Pelotomaculum schinkii</name>
    <dbReference type="NCBI Taxonomy" id="78350"/>
    <lineage>
        <taxon>Bacteria</taxon>
        <taxon>Bacillati</taxon>
        <taxon>Bacillota</taxon>
        <taxon>Clostridia</taxon>
        <taxon>Eubacteriales</taxon>
        <taxon>Desulfotomaculaceae</taxon>
        <taxon>Pelotomaculum</taxon>
    </lineage>
</organism>
<keyword evidence="15" id="KW-1185">Reference proteome</keyword>
<evidence type="ECO:0000256" key="2">
    <source>
        <dbReference type="ARBA" id="ARBA00009446"/>
    </source>
</evidence>
<dbReference type="CDD" id="cd00186">
    <property type="entry name" value="TOP1Ac"/>
    <property type="match status" value="1"/>
</dbReference>
<dbReference type="InterPro" id="IPR023405">
    <property type="entry name" value="Topo_IA_core_domain"/>
</dbReference>
<evidence type="ECO:0000313" key="14">
    <source>
        <dbReference type="EMBL" id="TEB06722.1"/>
    </source>
</evidence>
<protein>
    <recommendedName>
        <fullName evidence="10">DNA topoisomerase 1</fullName>
        <ecNumber evidence="10">5.6.2.1</ecNumber>
    </recommendedName>
    <alternativeName>
        <fullName evidence="10">DNA topoisomerase I</fullName>
    </alternativeName>
</protein>
<dbReference type="SMART" id="SM00437">
    <property type="entry name" value="TOP1Ac"/>
    <property type="match status" value="1"/>
</dbReference>
<dbReference type="SMART" id="SM00436">
    <property type="entry name" value="TOP1Bc"/>
    <property type="match status" value="1"/>
</dbReference>
<dbReference type="Gene3D" id="3.40.50.140">
    <property type="match status" value="1"/>
</dbReference>
<dbReference type="InterPro" id="IPR034149">
    <property type="entry name" value="TOPRIM_TopoI"/>
</dbReference>
<dbReference type="Proteomes" id="UP000298324">
    <property type="component" value="Unassembled WGS sequence"/>
</dbReference>
<dbReference type="HAMAP" id="MF_00952">
    <property type="entry name" value="Topoisom_1_prok"/>
    <property type="match status" value="1"/>
</dbReference>
<feature type="region of interest" description="Disordered" evidence="11">
    <location>
        <begin position="698"/>
        <end position="753"/>
    </location>
</feature>
<comment type="catalytic activity">
    <reaction evidence="1 10">
        <text>ATP-independent breakage of single-stranded DNA, followed by passage and rejoining.</text>
        <dbReference type="EC" id="5.6.2.1"/>
    </reaction>
</comment>
<feature type="site" description="Interaction with DNA" evidence="10">
    <location>
        <position position="140"/>
    </location>
</feature>
<dbReference type="InterPro" id="IPR028612">
    <property type="entry name" value="Topoisom_1_IA"/>
</dbReference>
<dbReference type="InterPro" id="IPR013826">
    <property type="entry name" value="Topo_IA_cen_sub3"/>
</dbReference>
<comment type="subunit">
    <text evidence="10">Monomer.</text>
</comment>
<dbReference type="NCBIfam" id="TIGR01051">
    <property type="entry name" value="topA_bact"/>
    <property type="match status" value="1"/>
</dbReference>
<evidence type="ECO:0000256" key="8">
    <source>
        <dbReference type="ARBA" id="ARBA00023125"/>
    </source>
</evidence>
<dbReference type="AlphaFoldDB" id="A0A4Y7RD17"/>
<feature type="site" description="Interaction with DNA" evidence="10">
    <location>
        <position position="148"/>
    </location>
</feature>
<reference evidence="14 15" key="1">
    <citation type="journal article" date="2018" name="Environ. Microbiol.">
        <title>Novel energy conservation strategies and behaviour of Pelotomaculum schinkii driving syntrophic propionate catabolism.</title>
        <authorList>
            <person name="Hidalgo-Ahumada C.A.P."/>
            <person name="Nobu M.K."/>
            <person name="Narihiro T."/>
            <person name="Tamaki H."/>
            <person name="Liu W.T."/>
            <person name="Kamagata Y."/>
            <person name="Stams A.J.M."/>
            <person name="Imachi H."/>
            <person name="Sousa D.Z."/>
        </authorList>
    </citation>
    <scope>NUCLEOTIDE SEQUENCE [LARGE SCALE GENOMIC DNA]</scope>
    <source>
        <strain evidence="14 15">HH</strain>
    </source>
</reference>
<sequence length="753" mass="85202">MSKILVIVESPAKAKTISKFLGKKYFVKASMGHVRDLPKSQFGVDVKNGFSPKYITIRGKGETIKDLKTAVKKADQVLIASDPDREGEAIAWHIQKLLEMGEGEPCRIEFNEITKPAVQKAVNQPRLIDYNRVNAQQARRILDRLVGYNLSPLLWRKVKKGLSAGRVQSVAVRLICDREEEIAAFEPEEYWTLTGLFAKTGYSPFEGKLFKYQDKKIEIKSSAEMQEVLDRLKGAHYIVSKITRKEKLRRPAPPFITSTLQQEAYRKLNYTARKTMIIAQQLYEGLDLGKEGTTGLITYIRTDSVRVSEVAREEAHGYIKERFGVQYIGKETLKSAAKGKIQDAHEAIRPTSIHHEPEQIKAYLTTDQYKLYKLIWSRYLASLMSPAVFDTTGVDIAAGEYVFRASGSIIKFAGFMKVYIESRDDGESDEEKLLPELAEGEEVEARSLQQKQHFTQPPPRYTDATLVKTLEEKGIGRPSTYAPIVETIIKRGYIVRENKQLYPTELGSIVIDLLKKHFRDIIDVEFTAGMEKNLDSIEEGDLEWVKVLAAFYEPFMDTMEKAEKEIGHVQVTDEVTEEICELCGRNMVKKFGRFGKFLACPGFPECRNTKPLLEPTGVECPRCGGELVIRRSKKGRKFFGCDQYPKCDFVTWDQPSKTKCPYCGDLMVEKRAAGKNITLKCINENCSQGLEQKEVKATKEVKVSKESKASKETRTSKDVKAPKVRKTSKETKARKKTTAGPEQLGATNVVTEQ</sequence>
<feature type="compositionally biased region" description="Basic and acidic residues" evidence="11">
    <location>
        <begin position="698"/>
        <end position="731"/>
    </location>
</feature>
<keyword evidence="3" id="KW-0479">Metal-binding</keyword>
<dbReference type="SMART" id="SM00493">
    <property type="entry name" value="TOPRIM"/>
    <property type="match status" value="1"/>
</dbReference>
<dbReference type="PRINTS" id="PR00417">
    <property type="entry name" value="PRTPISMRASEI"/>
</dbReference>
<dbReference type="Pfam" id="PF01396">
    <property type="entry name" value="Zn_ribbon_Top1"/>
    <property type="match status" value="3"/>
</dbReference>
<dbReference type="PANTHER" id="PTHR42785:SF1">
    <property type="entry name" value="DNA TOPOISOMERASE"/>
    <property type="match status" value="1"/>
</dbReference>
<dbReference type="GO" id="GO:0003677">
    <property type="term" value="F:DNA binding"/>
    <property type="evidence" value="ECO:0007669"/>
    <property type="project" value="UniProtKB-KW"/>
</dbReference>
<dbReference type="RefSeq" id="WP_190238889.1">
    <property type="nucleotide sequence ID" value="NZ_QFGA01000001.1"/>
</dbReference>
<evidence type="ECO:0000259" key="12">
    <source>
        <dbReference type="PROSITE" id="PS50880"/>
    </source>
</evidence>
<dbReference type="GO" id="GO:0003917">
    <property type="term" value="F:DNA topoisomerase type I (single strand cut, ATP-independent) activity"/>
    <property type="evidence" value="ECO:0007669"/>
    <property type="project" value="UniProtKB-UniRule"/>
</dbReference>
<comment type="caution">
    <text evidence="14">The sequence shown here is derived from an EMBL/GenBank/DDBJ whole genome shotgun (WGS) entry which is preliminary data.</text>
</comment>
<feature type="site" description="Interaction with DNA" evidence="10">
    <location>
        <position position="155"/>
    </location>
</feature>
<dbReference type="InterPro" id="IPR013498">
    <property type="entry name" value="Topo_IA_Znf"/>
</dbReference>
<dbReference type="InterPro" id="IPR013825">
    <property type="entry name" value="Topo_IA_cen_sub2"/>
</dbReference>
<dbReference type="GO" id="GO:0008270">
    <property type="term" value="F:zinc ion binding"/>
    <property type="evidence" value="ECO:0007669"/>
    <property type="project" value="UniProtKB-KW"/>
</dbReference>
<dbReference type="PROSITE" id="PS50880">
    <property type="entry name" value="TOPRIM"/>
    <property type="match status" value="1"/>
</dbReference>
<dbReference type="SUPFAM" id="SSF57783">
    <property type="entry name" value="Zinc beta-ribbon"/>
    <property type="match status" value="2"/>
</dbReference>
<dbReference type="CDD" id="cd03363">
    <property type="entry name" value="TOPRIM_TopoIA_TopoI"/>
    <property type="match status" value="1"/>
</dbReference>
<feature type="site" description="Interaction with DNA" evidence="10">
    <location>
        <position position="33"/>
    </location>
</feature>
<dbReference type="PANTHER" id="PTHR42785">
    <property type="entry name" value="DNA TOPOISOMERASE, TYPE IA, CORE"/>
    <property type="match status" value="1"/>
</dbReference>
<name>A0A4Y7RD17_9FIRM</name>
<dbReference type="Gene3D" id="2.70.20.10">
    <property type="entry name" value="Topoisomerase I, domain 3"/>
    <property type="match status" value="1"/>
</dbReference>
<feature type="site" description="Interaction with DNA" evidence="10">
    <location>
        <position position="143"/>
    </location>
</feature>
<dbReference type="Pfam" id="PF01751">
    <property type="entry name" value="Toprim"/>
    <property type="match status" value="1"/>
</dbReference>
<dbReference type="GO" id="GO:0006265">
    <property type="term" value="P:DNA topological change"/>
    <property type="evidence" value="ECO:0007669"/>
    <property type="project" value="UniProtKB-UniRule"/>
</dbReference>
<evidence type="ECO:0000259" key="13">
    <source>
        <dbReference type="PROSITE" id="PS52039"/>
    </source>
</evidence>
<feature type="domain" description="Topo IA-type catalytic" evidence="13">
    <location>
        <begin position="129"/>
        <end position="559"/>
    </location>
</feature>
<evidence type="ECO:0000256" key="7">
    <source>
        <dbReference type="ARBA" id="ARBA00023029"/>
    </source>
</evidence>
<dbReference type="InterPro" id="IPR000380">
    <property type="entry name" value="Topo_IA"/>
</dbReference>
<evidence type="ECO:0000256" key="1">
    <source>
        <dbReference type="ARBA" id="ARBA00000213"/>
    </source>
</evidence>
<keyword evidence="5" id="KW-0862">Zinc</keyword>
<dbReference type="Gene3D" id="1.10.290.10">
    <property type="entry name" value="Topoisomerase I, domain 4"/>
    <property type="match status" value="1"/>
</dbReference>
<proteinExistence type="inferred from homology"/>
<keyword evidence="8 10" id="KW-0238">DNA-binding</keyword>
<dbReference type="InterPro" id="IPR013497">
    <property type="entry name" value="Topo_IA_cen"/>
</dbReference>
<evidence type="ECO:0000256" key="6">
    <source>
        <dbReference type="ARBA" id="ARBA00022842"/>
    </source>
</evidence>
<evidence type="ECO:0000256" key="10">
    <source>
        <dbReference type="HAMAP-Rule" id="MF_00952"/>
    </source>
</evidence>
<dbReference type="Pfam" id="PF01131">
    <property type="entry name" value="Topoisom_bac"/>
    <property type="match status" value="1"/>
</dbReference>
<keyword evidence="4" id="KW-0863">Zinc-finger</keyword>
<gene>
    <name evidence="10 14" type="primary">topA</name>
    <name evidence="14" type="ORF">Psch_00254</name>
</gene>
<dbReference type="PROSITE" id="PS00396">
    <property type="entry name" value="TOPO_IA_1"/>
    <property type="match status" value="1"/>
</dbReference>
<dbReference type="Gene3D" id="1.10.460.10">
    <property type="entry name" value="Topoisomerase I, domain 2"/>
    <property type="match status" value="1"/>
</dbReference>
<feature type="domain" description="Toprim" evidence="12">
    <location>
        <begin position="3"/>
        <end position="116"/>
    </location>
</feature>
<evidence type="ECO:0000313" key="15">
    <source>
        <dbReference type="Proteomes" id="UP000298324"/>
    </source>
</evidence>
<feature type="region of interest" description="Interaction with DNA" evidence="10">
    <location>
        <begin position="163"/>
        <end position="168"/>
    </location>
</feature>
<evidence type="ECO:0000256" key="3">
    <source>
        <dbReference type="ARBA" id="ARBA00022723"/>
    </source>
</evidence>
<dbReference type="PROSITE" id="PS52039">
    <property type="entry name" value="TOPO_IA_2"/>
    <property type="match status" value="1"/>
</dbReference>
<evidence type="ECO:0000256" key="4">
    <source>
        <dbReference type="ARBA" id="ARBA00022771"/>
    </source>
</evidence>
<feature type="site" description="Interaction with DNA" evidence="10">
    <location>
        <position position="301"/>
    </location>
</feature>
<comment type="similarity">
    <text evidence="2 10">Belongs to the type IA topoisomerase family.</text>
</comment>
<dbReference type="Gene3D" id="3.30.65.10">
    <property type="entry name" value="Bacterial Topoisomerase I, domain 1"/>
    <property type="match status" value="2"/>
</dbReference>
<dbReference type="InterPro" id="IPR003602">
    <property type="entry name" value="Topo_IA_DNA-bd_dom"/>
</dbReference>
<dbReference type="GO" id="GO:0005694">
    <property type="term" value="C:chromosome"/>
    <property type="evidence" value="ECO:0007669"/>
    <property type="project" value="InterPro"/>
</dbReference>
<dbReference type="SUPFAM" id="SSF56712">
    <property type="entry name" value="Prokaryotic type I DNA topoisomerase"/>
    <property type="match status" value="1"/>
</dbReference>
<comment type="function">
    <text evidence="10">Releases the supercoiling and torsional tension of DNA, which is introduced during the DNA replication and transcription, by transiently cleaving and rejoining one strand of the DNA duplex. Introduces a single-strand break via transesterification at a target site in duplex DNA. The scissile phosphodiester is attacked by the catalytic tyrosine of the enzyme, resulting in the formation of a DNA-(5'-phosphotyrosyl)-enzyme intermediate and the expulsion of a 3'-OH DNA strand. The free DNA strand then undergoes passage around the unbroken strand, thus removing DNA supercoils. Finally, in the religation step, the DNA 3'-OH attacks the covalent intermediate to expel the active-site tyrosine and restore the DNA phosphodiester backbone.</text>
</comment>
<dbReference type="InterPro" id="IPR023406">
    <property type="entry name" value="Topo_IA_AS"/>
</dbReference>
<evidence type="ECO:0000256" key="5">
    <source>
        <dbReference type="ARBA" id="ARBA00022833"/>
    </source>
</evidence>
<feature type="active site" description="O-(5'-phospho-DNA)-tyrosine intermediate" evidence="10">
    <location>
        <position position="299"/>
    </location>
</feature>